<evidence type="ECO:0000256" key="1">
    <source>
        <dbReference type="SAM" id="SignalP"/>
    </source>
</evidence>
<sequence>MRVLVCLCFCSAATFFQNLFLCFRCSCVPSDPLSVPVVLGLIQQVPLRV</sequence>
<evidence type="ECO:0000313" key="2">
    <source>
        <dbReference type="EMBL" id="JAD22558.1"/>
    </source>
</evidence>
<reference evidence="2" key="1">
    <citation type="submission" date="2014-09" db="EMBL/GenBank/DDBJ databases">
        <authorList>
            <person name="Magalhaes I.L.F."/>
            <person name="Oliveira U."/>
            <person name="Santos F.R."/>
            <person name="Vidigal T.H.D.A."/>
            <person name="Brescovit A.D."/>
            <person name="Santos A.J."/>
        </authorList>
    </citation>
    <scope>NUCLEOTIDE SEQUENCE</scope>
    <source>
        <tissue evidence="2">Shoot tissue taken approximately 20 cm above the soil surface</tissue>
    </source>
</reference>
<keyword evidence="1" id="KW-0732">Signal</keyword>
<feature type="chain" id="PRO_5002043313" evidence="1">
    <location>
        <begin position="17"/>
        <end position="49"/>
    </location>
</feature>
<protein>
    <submittedName>
        <fullName evidence="2">Uncharacterized protein</fullName>
    </submittedName>
</protein>
<dbReference type="EMBL" id="GBRH01275337">
    <property type="protein sequence ID" value="JAD22558.1"/>
    <property type="molecule type" value="Transcribed_RNA"/>
</dbReference>
<dbReference type="AlphaFoldDB" id="A0A0A8YAV2"/>
<organism evidence="2">
    <name type="scientific">Arundo donax</name>
    <name type="common">Giant reed</name>
    <name type="synonym">Donax arundinaceus</name>
    <dbReference type="NCBI Taxonomy" id="35708"/>
    <lineage>
        <taxon>Eukaryota</taxon>
        <taxon>Viridiplantae</taxon>
        <taxon>Streptophyta</taxon>
        <taxon>Embryophyta</taxon>
        <taxon>Tracheophyta</taxon>
        <taxon>Spermatophyta</taxon>
        <taxon>Magnoliopsida</taxon>
        <taxon>Liliopsida</taxon>
        <taxon>Poales</taxon>
        <taxon>Poaceae</taxon>
        <taxon>PACMAD clade</taxon>
        <taxon>Arundinoideae</taxon>
        <taxon>Arundineae</taxon>
        <taxon>Arundo</taxon>
    </lineage>
</organism>
<reference evidence="2" key="2">
    <citation type="journal article" date="2015" name="Data Brief">
        <title>Shoot transcriptome of the giant reed, Arundo donax.</title>
        <authorList>
            <person name="Barrero R.A."/>
            <person name="Guerrero F.D."/>
            <person name="Moolhuijzen P."/>
            <person name="Goolsby J.A."/>
            <person name="Tidwell J."/>
            <person name="Bellgard S.E."/>
            <person name="Bellgard M.I."/>
        </authorList>
    </citation>
    <scope>NUCLEOTIDE SEQUENCE</scope>
    <source>
        <tissue evidence="2">Shoot tissue taken approximately 20 cm above the soil surface</tissue>
    </source>
</reference>
<name>A0A0A8YAV2_ARUDO</name>
<proteinExistence type="predicted"/>
<feature type="signal peptide" evidence="1">
    <location>
        <begin position="1"/>
        <end position="16"/>
    </location>
</feature>
<accession>A0A0A8YAV2</accession>